<dbReference type="PANTHER" id="PTHR42792:SF1">
    <property type="entry name" value="FLAGELLAR HOOK-ASSOCIATED PROTEIN 3"/>
    <property type="match status" value="1"/>
</dbReference>
<sequence length="398" mass="41980">MRISTNLQFTQSLNALLARQAESFKTQLQLSTGQKINTAAQDPVGAGSIVQLDRARAELERFGANSNVLANRLNLAEVALTSTGDRLLRVRELAVQGFNGTQNAESRAAIADELEQQLEALFALANSDDGSGRYLFAGSQGSAIPFTPGPGGVIYAGDQVQRRVDVSPSLSVADVAPGSEIFLRVPTGNGTFAARPDPANAGTLVLDSAGLSGSTPWAPDNYRIVFDGAGGYSVEDGAATVIATGTYTPGEAIQFGGAQLRFSGVPAAGDSFTVQPSPRQDMFATVQGVIDALRLPSSTPQERAAQQNAFFASLEDLAVAQDQIIDARSKIGAGLNTLDRTTEERASQVLSLSTTLSEIRDVNYAEAASRLSQQLLMLEAAQATFTKVQGNSLFNYIR</sequence>
<evidence type="ECO:0000313" key="8">
    <source>
        <dbReference type="EMBL" id="SDD87985.1"/>
    </source>
</evidence>
<gene>
    <name evidence="8" type="ORF">SAMN04488509_10991</name>
</gene>
<dbReference type="RefSeq" id="WP_091243834.1">
    <property type="nucleotide sequence ID" value="NZ_FNAG01000009.1"/>
</dbReference>
<evidence type="ECO:0000259" key="7">
    <source>
        <dbReference type="Pfam" id="PF00700"/>
    </source>
</evidence>
<dbReference type="OrthoDB" id="9768249at2"/>
<evidence type="ECO:0000256" key="5">
    <source>
        <dbReference type="ARBA" id="ARBA00023143"/>
    </source>
</evidence>
<evidence type="ECO:0000256" key="2">
    <source>
        <dbReference type="ARBA" id="ARBA00004613"/>
    </source>
</evidence>
<dbReference type="AlphaFoldDB" id="A0A1G6YEF9"/>
<dbReference type="Pfam" id="PF00669">
    <property type="entry name" value="Flagellin_N"/>
    <property type="match status" value="1"/>
</dbReference>
<dbReference type="NCBIfam" id="TIGR02550">
    <property type="entry name" value="flagell_flgL"/>
    <property type="match status" value="1"/>
</dbReference>
<dbReference type="InterPro" id="IPR046358">
    <property type="entry name" value="Flagellin_C"/>
</dbReference>
<dbReference type="Pfam" id="PF00700">
    <property type="entry name" value="Flagellin_C"/>
    <property type="match status" value="1"/>
</dbReference>
<feature type="domain" description="Flagellin N-terminal" evidence="6">
    <location>
        <begin position="3"/>
        <end position="140"/>
    </location>
</feature>
<dbReference type="EMBL" id="FNAG01000009">
    <property type="protein sequence ID" value="SDD87985.1"/>
    <property type="molecule type" value="Genomic_DNA"/>
</dbReference>
<dbReference type="SUPFAM" id="SSF64518">
    <property type="entry name" value="Phase 1 flagellin"/>
    <property type="match status" value="1"/>
</dbReference>
<evidence type="ECO:0000256" key="3">
    <source>
        <dbReference type="ARBA" id="ARBA00005709"/>
    </source>
</evidence>
<evidence type="ECO:0000256" key="1">
    <source>
        <dbReference type="ARBA" id="ARBA00004365"/>
    </source>
</evidence>
<evidence type="ECO:0000313" key="9">
    <source>
        <dbReference type="Proteomes" id="UP000199603"/>
    </source>
</evidence>
<dbReference type="GO" id="GO:0009424">
    <property type="term" value="C:bacterial-type flagellum hook"/>
    <property type="evidence" value="ECO:0007669"/>
    <property type="project" value="InterPro"/>
</dbReference>
<accession>A0A1G6YEF9</accession>
<dbReference type="InterPro" id="IPR013384">
    <property type="entry name" value="Flagell_FlgL"/>
</dbReference>
<dbReference type="GO" id="GO:0005198">
    <property type="term" value="F:structural molecule activity"/>
    <property type="evidence" value="ECO:0007669"/>
    <property type="project" value="InterPro"/>
</dbReference>
<dbReference type="Gene3D" id="1.20.1330.10">
    <property type="entry name" value="f41 fragment of flagellin, N-terminal domain"/>
    <property type="match status" value="2"/>
</dbReference>
<comment type="similarity">
    <text evidence="3">Belongs to the bacterial flagellin family.</text>
</comment>
<keyword evidence="4" id="KW-0964">Secreted</keyword>
<reference evidence="8 9" key="1">
    <citation type="submission" date="2016-10" db="EMBL/GenBank/DDBJ databases">
        <authorList>
            <person name="de Groot N.N."/>
        </authorList>
    </citation>
    <scope>NUCLEOTIDE SEQUENCE [LARGE SCALE GENOMIC DNA]</scope>
    <source>
        <strain evidence="8 9">DSM 16957</strain>
    </source>
</reference>
<dbReference type="GO" id="GO:0005576">
    <property type="term" value="C:extracellular region"/>
    <property type="evidence" value="ECO:0007669"/>
    <property type="project" value="UniProtKB-SubCell"/>
</dbReference>
<name>A0A1G6YEF9_9GAMM</name>
<keyword evidence="5" id="KW-0975">Bacterial flagellum</keyword>
<dbReference type="PANTHER" id="PTHR42792">
    <property type="entry name" value="FLAGELLIN"/>
    <property type="match status" value="1"/>
</dbReference>
<dbReference type="InterPro" id="IPR001029">
    <property type="entry name" value="Flagellin_N"/>
</dbReference>
<proteinExistence type="inferred from homology"/>
<dbReference type="GO" id="GO:0071973">
    <property type="term" value="P:bacterial-type flagellum-dependent cell motility"/>
    <property type="evidence" value="ECO:0007669"/>
    <property type="project" value="InterPro"/>
</dbReference>
<keyword evidence="8" id="KW-0966">Cell projection</keyword>
<dbReference type="InterPro" id="IPR001492">
    <property type="entry name" value="Flagellin"/>
</dbReference>
<dbReference type="Proteomes" id="UP000199603">
    <property type="component" value="Unassembled WGS sequence"/>
</dbReference>
<organism evidence="8 9">
    <name type="scientific">Aquimonas voraii</name>
    <dbReference type="NCBI Taxonomy" id="265719"/>
    <lineage>
        <taxon>Bacteria</taxon>
        <taxon>Pseudomonadati</taxon>
        <taxon>Pseudomonadota</taxon>
        <taxon>Gammaproteobacteria</taxon>
        <taxon>Lysobacterales</taxon>
        <taxon>Lysobacteraceae</taxon>
        <taxon>Aquimonas</taxon>
    </lineage>
</organism>
<keyword evidence="8" id="KW-0969">Cilium</keyword>
<protein>
    <submittedName>
        <fullName evidence="8">Flagellar hook-associated protein 3 FlgL</fullName>
    </submittedName>
</protein>
<dbReference type="STRING" id="265719.SAMN04488509_10991"/>
<comment type="subcellular location">
    <subcellularLocation>
        <location evidence="1">Bacterial flagellum</location>
    </subcellularLocation>
    <subcellularLocation>
        <location evidence="2">Secreted</location>
    </subcellularLocation>
</comment>
<feature type="domain" description="Flagellin C-terminal" evidence="7">
    <location>
        <begin position="320"/>
        <end position="396"/>
    </location>
</feature>
<keyword evidence="9" id="KW-1185">Reference proteome</keyword>
<evidence type="ECO:0000256" key="4">
    <source>
        <dbReference type="ARBA" id="ARBA00022525"/>
    </source>
</evidence>
<evidence type="ECO:0000259" key="6">
    <source>
        <dbReference type="Pfam" id="PF00669"/>
    </source>
</evidence>
<keyword evidence="8" id="KW-0282">Flagellum</keyword>